<name>A0ABV7AIV0_9RHOB</name>
<evidence type="ECO:0000256" key="2">
    <source>
        <dbReference type="ARBA" id="ARBA00004377"/>
    </source>
</evidence>
<evidence type="ECO:0000256" key="4">
    <source>
        <dbReference type="ARBA" id="ARBA00016461"/>
    </source>
</evidence>
<dbReference type="Proteomes" id="UP001595443">
    <property type="component" value="Unassembled WGS sequence"/>
</dbReference>
<evidence type="ECO:0000256" key="12">
    <source>
        <dbReference type="RuleBase" id="RU363101"/>
    </source>
</evidence>
<comment type="similarity">
    <text evidence="3 12">Belongs to the CcmD/CycX/HelD family.</text>
</comment>
<evidence type="ECO:0000256" key="11">
    <source>
        <dbReference type="ARBA" id="ARBA00023136"/>
    </source>
</evidence>
<dbReference type="Pfam" id="PF04995">
    <property type="entry name" value="CcmD"/>
    <property type="match status" value="1"/>
</dbReference>
<evidence type="ECO:0000256" key="8">
    <source>
        <dbReference type="ARBA" id="ARBA00022692"/>
    </source>
</evidence>
<evidence type="ECO:0000256" key="7">
    <source>
        <dbReference type="ARBA" id="ARBA00022519"/>
    </source>
</evidence>
<evidence type="ECO:0000313" key="13">
    <source>
        <dbReference type="EMBL" id="MFC2969155.1"/>
    </source>
</evidence>
<keyword evidence="9 12" id="KW-0201">Cytochrome c-type biogenesis</keyword>
<feature type="transmembrane region" description="Helical" evidence="12">
    <location>
        <begin position="12"/>
        <end position="32"/>
    </location>
</feature>
<comment type="function">
    <text evidence="1 12">Required for the export of heme to the periplasm for the biogenesis of c-type cytochromes.</text>
</comment>
<evidence type="ECO:0000256" key="6">
    <source>
        <dbReference type="ARBA" id="ARBA00022475"/>
    </source>
</evidence>
<keyword evidence="11 12" id="KW-0472">Membrane</keyword>
<evidence type="ECO:0000256" key="1">
    <source>
        <dbReference type="ARBA" id="ARBA00002442"/>
    </source>
</evidence>
<dbReference type="NCBIfam" id="TIGR03141">
    <property type="entry name" value="cytochro_ccmD"/>
    <property type="match status" value="1"/>
</dbReference>
<evidence type="ECO:0000256" key="3">
    <source>
        <dbReference type="ARBA" id="ARBA00008741"/>
    </source>
</evidence>
<keyword evidence="14" id="KW-1185">Reference proteome</keyword>
<gene>
    <name evidence="13" type="primary">ccmD</name>
    <name evidence="13" type="ORF">ACFOES_13705</name>
</gene>
<keyword evidence="6 12" id="KW-1003">Cell membrane</keyword>
<sequence length="53" mass="5921">MLPDLGKYEVAVLSAYGAAIVLIVVLVVWTLIRGAKVRRQLDEVEKRRGRKNG</sequence>
<evidence type="ECO:0000313" key="14">
    <source>
        <dbReference type="Proteomes" id="UP001595443"/>
    </source>
</evidence>
<evidence type="ECO:0000256" key="5">
    <source>
        <dbReference type="ARBA" id="ARBA00022448"/>
    </source>
</evidence>
<evidence type="ECO:0000256" key="10">
    <source>
        <dbReference type="ARBA" id="ARBA00022989"/>
    </source>
</evidence>
<organism evidence="13 14">
    <name type="scientific">Acidimangrovimonas pyrenivorans</name>
    <dbReference type="NCBI Taxonomy" id="2030798"/>
    <lineage>
        <taxon>Bacteria</taxon>
        <taxon>Pseudomonadati</taxon>
        <taxon>Pseudomonadota</taxon>
        <taxon>Alphaproteobacteria</taxon>
        <taxon>Rhodobacterales</taxon>
        <taxon>Paracoccaceae</taxon>
        <taxon>Acidimangrovimonas</taxon>
    </lineage>
</organism>
<accession>A0ABV7AIV0</accession>
<dbReference type="InterPro" id="IPR007078">
    <property type="entry name" value="Haem_export_protD_CcmD"/>
</dbReference>
<keyword evidence="7 12" id="KW-0997">Cell inner membrane</keyword>
<keyword evidence="10 12" id="KW-1133">Transmembrane helix</keyword>
<evidence type="ECO:0000256" key="9">
    <source>
        <dbReference type="ARBA" id="ARBA00022748"/>
    </source>
</evidence>
<keyword evidence="8 12" id="KW-0812">Transmembrane</keyword>
<protein>
    <recommendedName>
        <fullName evidence="4 12">Heme exporter protein D</fullName>
    </recommendedName>
</protein>
<reference evidence="14" key="1">
    <citation type="journal article" date="2019" name="Int. J. Syst. Evol. Microbiol.">
        <title>The Global Catalogue of Microorganisms (GCM) 10K type strain sequencing project: providing services to taxonomists for standard genome sequencing and annotation.</title>
        <authorList>
            <consortium name="The Broad Institute Genomics Platform"/>
            <consortium name="The Broad Institute Genome Sequencing Center for Infectious Disease"/>
            <person name="Wu L."/>
            <person name="Ma J."/>
        </authorList>
    </citation>
    <scope>NUCLEOTIDE SEQUENCE [LARGE SCALE GENOMIC DNA]</scope>
    <source>
        <strain evidence="14">KCTC 62192</strain>
    </source>
</reference>
<proteinExistence type="inferred from homology"/>
<keyword evidence="5 12" id="KW-0813">Transport</keyword>
<comment type="caution">
    <text evidence="13">The sequence shown here is derived from an EMBL/GenBank/DDBJ whole genome shotgun (WGS) entry which is preliminary data.</text>
</comment>
<comment type="subcellular location">
    <subcellularLocation>
        <location evidence="2 12">Cell inner membrane</location>
        <topology evidence="2 12">Single-pass membrane protein</topology>
    </subcellularLocation>
</comment>
<dbReference type="RefSeq" id="WP_377833861.1">
    <property type="nucleotide sequence ID" value="NZ_JBHRSK010000010.1"/>
</dbReference>
<dbReference type="EMBL" id="JBHRSK010000010">
    <property type="protein sequence ID" value="MFC2969155.1"/>
    <property type="molecule type" value="Genomic_DNA"/>
</dbReference>